<evidence type="ECO:0000313" key="12">
    <source>
        <dbReference type="EMBL" id="TXR55718.1"/>
    </source>
</evidence>
<keyword evidence="7 9" id="KW-1133">Transmembrane helix</keyword>
<comment type="function">
    <text evidence="9 10">This protein specifically catalyzes the removal of signal peptides from prolipoproteins.</text>
</comment>
<keyword evidence="13" id="KW-1185">Reference proteome</keyword>
<dbReference type="InterPro" id="IPR001872">
    <property type="entry name" value="Peptidase_A8"/>
</dbReference>
<evidence type="ECO:0000256" key="3">
    <source>
        <dbReference type="ARBA" id="ARBA00022670"/>
    </source>
</evidence>
<feature type="transmembrane region" description="Helical" evidence="9">
    <location>
        <begin position="69"/>
        <end position="93"/>
    </location>
</feature>
<evidence type="ECO:0000256" key="9">
    <source>
        <dbReference type="HAMAP-Rule" id="MF_00161"/>
    </source>
</evidence>
<evidence type="ECO:0000256" key="7">
    <source>
        <dbReference type="ARBA" id="ARBA00022989"/>
    </source>
</evidence>
<keyword evidence="5 9" id="KW-0064">Aspartyl protease</keyword>
<keyword evidence="4 9" id="KW-0812">Transmembrane</keyword>
<protein>
    <recommendedName>
        <fullName evidence="9">Lipoprotein signal peptidase</fullName>
        <ecNumber evidence="9">3.4.23.36</ecNumber>
    </recommendedName>
    <alternativeName>
        <fullName evidence="9">Prolipoprotein signal peptidase</fullName>
    </alternativeName>
    <alternativeName>
        <fullName evidence="9">Signal peptidase II</fullName>
        <shortName evidence="9">SPase II</shortName>
    </alternativeName>
</protein>
<comment type="caution">
    <text evidence="9">Lacks conserved residue(s) required for the propagation of feature annotation.</text>
</comment>
<keyword evidence="8 9" id="KW-0472">Membrane</keyword>
<dbReference type="GO" id="GO:0005886">
    <property type="term" value="C:plasma membrane"/>
    <property type="evidence" value="ECO:0007669"/>
    <property type="project" value="UniProtKB-SubCell"/>
</dbReference>
<keyword evidence="2 9" id="KW-1003">Cell membrane</keyword>
<gene>
    <name evidence="9 12" type="primary">lspA</name>
    <name evidence="12" type="ORF">FMM08_12855</name>
</gene>
<reference evidence="12 13" key="1">
    <citation type="submission" date="2019-07" db="EMBL/GenBank/DDBJ databases">
        <title>Quadrisphaera sp. strain DD2A genome sequencing and assembly.</title>
        <authorList>
            <person name="Kim I."/>
        </authorList>
    </citation>
    <scope>NUCLEOTIDE SEQUENCE [LARGE SCALE GENOMIC DNA]</scope>
    <source>
        <strain evidence="12 13">DD2A</strain>
    </source>
</reference>
<feature type="transmembrane region" description="Helical" evidence="9">
    <location>
        <begin position="144"/>
        <end position="165"/>
    </location>
</feature>
<keyword evidence="6 9" id="KW-0378">Hydrolase</keyword>
<comment type="similarity">
    <text evidence="1 9 11">Belongs to the peptidase A8 family.</text>
</comment>
<evidence type="ECO:0000256" key="11">
    <source>
        <dbReference type="RuleBase" id="RU004181"/>
    </source>
</evidence>
<dbReference type="AlphaFoldDB" id="A0A5C8ZEW6"/>
<dbReference type="PANTHER" id="PTHR33695">
    <property type="entry name" value="LIPOPROTEIN SIGNAL PEPTIDASE"/>
    <property type="match status" value="1"/>
</dbReference>
<dbReference type="EC" id="3.4.23.36" evidence="9"/>
<evidence type="ECO:0000256" key="2">
    <source>
        <dbReference type="ARBA" id="ARBA00022475"/>
    </source>
</evidence>
<keyword evidence="3 9" id="KW-0645">Protease</keyword>
<dbReference type="EMBL" id="VKAC01000007">
    <property type="protein sequence ID" value="TXR55718.1"/>
    <property type="molecule type" value="Genomic_DNA"/>
</dbReference>
<dbReference type="HAMAP" id="MF_00161">
    <property type="entry name" value="LspA"/>
    <property type="match status" value="1"/>
</dbReference>
<dbReference type="Proteomes" id="UP000321234">
    <property type="component" value="Unassembled WGS sequence"/>
</dbReference>
<evidence type="ECO:0000256" key="10">
    <source>
        <dbReference type="RuleBase" id="RU000594"/>
    </source>
</evidence>
<sequence length="185" mass="19358">MPAEGTDGLGHARRVKARRLRRFLAAVALVGLAADQVTKALAVALLTPGEPVPVLGQVLQLVLLRNPGAAFSFATGATWIFTIIATVVVVAVLRVSRKIGSRAWALALGLLLAGATGNLVDRLVRAPGFARGHVVDFLALPNWPVFNVADSMICTAAALIVVLALRGVEIDGRRAGGRSSRSERA</sequence>
<feature type="transmembrane region" description="Helical" evidence="9">
    <location>
        <begin position="105"/>
        <end position="124"/>
    </location>
</feature>
<evidence type="ECO:0000256" key="5">
    <source>
        <dbReference type="ARBA" id="ARBA00022750"/>
    </source>
</evidence>
<comment type="pathway">
    <text evidence="9">Protein modification; lipoprotein biosynthesis (signal peptide cleavage).</text>
</comment>
<evidence type="ECO:0000256" key="1">
    <source>
        <dbReference type="ARBA" id="ARBA00006139"/>
    </source>
</evidence>
<evidence type="ECO:0000256" key="4">
    <source>
        <dbReference type="ARBA" id="ARBA00022692"/>
    </source>
</evidence>
<comment type="caution">
    <text evidence="12">The sequence shown here is derived from an EMBL/GenBank/DDBJ whole genome shotgun (WGS) entry which is preliminary data.</text>
</comment>
<name>A0A5C8ZEW6_9ACTN</name>
<accession>A0A5C8ZEW6</accession>
<dbReference type="PROSITE" id="PS00855">
    <property type="entry name" value="SPASE_II"/>
    <property type="match status" value="1"/>
</dbReference>
<dbReference type="OrthoDB" id="4308908at2"/>
<dbReference type="PRINTS" id="PR00781">
    <property type="entry name" value="LIPOSIGPTASE"/>
</dbReference>
<evidence type="ECO:0000313" key="13">
    <source>
        <dbReference type="Proteomes" id="UP000321234"/>
    </source>
</evidence>
<comment type="subcellular location">
    <subcellularLocation>
        <location evidence="9">Cell membrane</location>
        <topology evidence="9">Multi-pass membrane protein</topology>
    </subcellularLocation>
</comment>
<comment type="catalytic activity">
    <reaction evidence="9 10">
        <text>Release of signal peptides from bacterial membrane prolipoproteins. Hydrolyzes -Xaa-Yaa-Zaa-|-(S,diacylglyceryl)Cys-, in which Xaa is hydrophobic (preferably Leu), and Yaa (Ala or Ser) and Zaa (Gly or Ala) have small, neutral side chains.</text>
        <dbReference type="EC" id="3.4.23.36"/>
    </reaction>
</comment>
<dbReference type="RefSeq" id="WP_147926774.1">
    <property type="nucleotide sequence ID" value="NZ_VKAC01000007.1"/>
</dbReference>
<organism evidence="12 13">
    <name type="scientific">Quadrisphaera setariae</name>
    <dbReference type="NCBI Taxonomy" id="2593304"/>
    <lineage>
        <taxon>Bacteria</taxon>
        <taxon>Bacillati</taxon>
        <taxon>Actinomycetota</taxon>
        <taxon>Actinomycetes</taxon>
        <taxon>Kineosporiales</taxon>
        <taxon>Kineosporiaceae</taxon>
        <taxon>Quadrisphaera</taxon>
    </lineage>
</organism>
<proteinExistence type="inferred from homology"/>
<dbReference type="PANTHER" id="PTHR33695:SF1">
    <property type="entry name" value="LIPOPROTEIN SIGNAL PEPTIDASE"/>
    <property type="match status" value="1"/>
</dbReference>
<feature type="active site" evidence="9">
    <location>
        <position position="136"/>
    </location>
</feature>
<dbReference type="UniPathway" id="UPA00665"/>
<dbReference type="GO" id="GO:0004190">
    <property type="term" value="F:aspartic-type endopeptidase activity"/>
    <property type="evidence" value="ECO:0007669"/>
    <property type="project" value="UniProtKB-UniRule"/>
</dbReference>
<evidence type="ECO:0000256" key="6">
    <source>
        <dbReference type="ARBA" id="ARBA00022801"/>
    </source>
</evidence>
<dbReference type="GO" id="GO:0006508">
    <property type="term" value="P:proteolysis"/>
    <property type="evidence" value="ECO:0007669"/>
    <property type="project" value="UniProtKB-KW"/>
</dbReference>
<feature type="active site" evidence="9">
    <location>
        <position position="150"/>
    </location>
</feature>
<dbReference type="NCBIfam" id="TIGR00077">
    <property type="entry name" value="lspA"/>
    <property type="match status" value="1"/>
</dbReference>
<dbReference type="Pfam" id="PF01252">
    <property type="entry name" value="Peptidase_A8"/>
    <property type="match status" value="1"/>
</dbReference>
<evidence type="ECO:0000256" key="8">
    <source>
        <dbReference type="ARBA" id="ARBA00023136"/>
    </source>
</evidence>